<dbReference type="Pfam" id="PF01126">
    <property type="entry name" value="Heme_oxygenase"/>
    <property type="match status" value="1"/>
</dbReference>
<keyword evidence="3" id="KW-0408">Iron</keyword>
<dbReference type="GO" id="GO:0006788">
    <property type="term" value="P:heme oxidation"/>
    <property type="evidence" value="ECO:0007669"/>
    <property type="project" value="InterPro"/>
</dbReference>
<dbReference type="AlphaFoldDB" id="A0AAN6ENH2"/>
<sequence length="295" mass="32984">MAQDSTDASERPPLPLELRAATREKHHALNTEITKRLPLCLSPQVESPVVYAKGMAAFGQVYFAFEDVLATSNAGGHLEPRLQEIYEIIHVPQLIRTSRLRNDIDVIKSRLDKAAVDEIQSVEEEAKAFYTRIHDLLSSKPHVLLGYAWAMYLALFNGGRWIHRQLVSQGSGFWRGEPFPLSFWEFEDNGKDDPEGDQLKVLFQERFNSAASLLRDEEKDDVVNETIQLFKLCSEIVHVLDDKMAAAASTTVPTPSSTPADSEIHSSLGITSPIAATWGYLASSYSSLRRLANWA</sequence>
<dbReference type="GO" id="GO:0004392">
    <property type="term" value="F:heme oxygenase (decyclizing) activity"/>
    <property type="evidence" value="ECO:0007669"/>
    <property type="project" value="InterPro"/>
</dbReference>
<dbReference type="InterPro" id="IPR002051">
    <property type="entry name" value="Haem_Oase"/>
</dbReference>
<organism evidence="4 5">
    <name type="scientific">Exophiala dermatitidis</name>
    <name type="common">Black yeast-like fungus</name>
    <name type="synonym">Wangiella dermatitidis</name>
    <dbReference type="NCBI Taxonomy" id="5970"/>
    <lineage>
        <taxon>Eukaryota</taxon>
        <taxon>Fungi</taxon>
        <taxon>Dikarya</taxon>
        <taxon>Ascomycota</taxon>
        <taxon>Pezizomycotina</taxon>
        <taxon>Eurotiomycetes</taxon>
        <taxon>Chaetothyriomycetidae</taxon>
        <taxon>Chaetothyriales</taxon>
        <taxon>Herpotrichiellaceae</taxon>
        <taxon>Exophiala</taxon>
    </lineage>
</organism>
<dbReference type="Gene3D" id="1.20.910.10">
    <property type="entry name" value="Heme oxygenase-like"/>
    <property type="match status" value="1"/>
</dbReference>
<comment type="caution">
    <text evidence="4">The sequence shown here is derived from an EMBL/GenBank/DDBJ whole genome shotgun (WGS) entry which is preliminary data.</text>
</comment>
<dbReference type="CDD" id="cd19165">
    <property type="entry name" value="HemeO"/>
    <property type="match status" value="1"/>
</dbReference>
<reference evidence="4" key="1">
    <citation type="submission" date="2023-01" db="EMBL/GenBank/DDBJ databases">
        <title>Exophiala dermititidis isolated from Cystic Fibrosis Patient.</title>
        <authorList>
            <person name="Kurbessoian T."/>
            <person name="Crocker A."/>
            <person name="Murante D."/>
            <person name="Hogan D.A."/>
            <person name="Stajich J.E."/>
        </authorList>
    </citation>
    <scope>NUCLEOTIDE SEQUENCE</scope>
    <source>
        <strain evidence="4">Ex8</strain>
    </source>
</reference>
<dbReference type="InterPro" id="IPR016084">
    <property type="entry name" value="Haem_Oase-like_multi-hlx"/>
</dbReference>
<dbReference type="PANTHER" id="PTHR10720">
    <property type="entry name" value="HEME OXYGENASE"/>
    <property type="match status" value="1"/>
</dbReference>
<keyword evidence="1" id="KW-0349">Heme</keyword>
<evidence type="ECO:0000313" key="5">
    <source>
        <dbReference type="Proteomes" id="UP001161757"/>
    </source>
</evidence>
<proteinExistence type="predicted"/>
<dbReference type="PANTHER" id="PTHR10720:SF0">
    <property type="entry name" value="HEME OXYGENASE"/>
    <property type="match status" value="1"/>
</dbReference>
<evidence type="ECO:0000256" key="2">
    <source>
        <dbReference type="ARBA" id="ARBA00022723"/>
    </source>
</evidence>
<evidence type="ECO:0000256" key="3">
    <source>
        <dbReference type="ARBA" id="ARBA00023004"/>
    </source>
</evidence>
<evidence type="ECO:0000256" key="1">
    <source>
        <dbReference type="ARBA" id="ARBA00022617"/>
    </source>
</evidence>
<dbReference type="GO" id="GO:0046872">
    <property type="term" value="F:metal ion binding"/>
    <property type="evidence" value="ECO:0007669"/>
    <property type="project" value="UniProtKB-KW"/>
</dbReference>
<dbReference type="EMBL" id="JAJGCB010000017">
    <property type="protein sequence ID" value="KAJ8988582.1"/>
    <property type="molecule type" value="Genomic_DNA"/>
</dbReference>
<gene>
    <name evidence="4" type="ORF">HRR80_007220</name>
</gene>
<dbReference type="SUPFAM" id="SSF48613">
    <property type="entry name" value="Heme oxygenase-like"/>
    <property type="match status" value="1"/>
</dbReference>
<evidence type="ECO:0000313" key="4">
    <source>
        <dbReference type="EMBL" id="KAJ8988582.1"/>
    </source>
</evidence>
<dbReference type="InterPro" id="IPR016053">
    <property type="entry name" value="Haem_Oase-like"/>
</dbReference>
<accession>A0AAN6ENH2</accession>
<protein>
    <recommendedName>
        <fullName evidence="6">Heme oxygenase</fullName>
    </recommendedName>
</protein>
<keyword evidence="2" id="KW-0479">Metal-binding</keyword>
<evidence type="ECO:0008006" key="6">
    <source>
        <dbReference type="Google" id="ProtNLM"/>
    </source>
</evidence>
<dbReference type="Proteomes" id="UP001161757">
    <property type="component" value="Unassembled WGS sequence"/>
</dbReference>
<name>A0AAN6ENH2_EXODE</name>